<comment type="caution">
    <text evidence="7">The sequence shown here is derived from an EMBL/GenBank/DDBJ whole genome shotgun (WGS) entry which is preliminary data.</text>
</comment>
<evidence type="ECO:0000256" key="3">
    <source>
        <dbReference type="ARBA" id="ARBA00022989"/>
    </source>
</evidence>
<accession>A0A843R0I2</accession>
<evidence type="ECO:0000256" key="4">
    <source>
        <dbReference type="ARBA" id="ARBA00023136"/>
    </source>
</evidence>
<sequence length="387" mass="42336">MIISPLLLMLVGAGLSWYIVKQSAHNQPTIAVIAKPAIRDALVAQHPTTYKIKQKLTSKQQATNYLNDGVIDGILTINGDFSKISYRHDASSKRGNPLSSLTNNVTALRSQFYASQLGLTPTQWASLTKQATIREETINLKSTLNINSSELAQTLSEAIVILAFFFLTSYISIVGAELGSEKGNHLIEGLLAAISAKKHYTGKMLGICFLILFQVLLYAILGLAGLLFLRHSSFVKSLHLTDYLSKIDPQYLLISLALTILSLVLYISLAACLVSLVSRTEDIGQATAGVTSILLIPYFISFLAQSNPNLLAIKVLSYLPFMSQGVMPVRLAQGAVSYPAGYTAIAISLVGAVLMSWLAQRTYVNNIFTYRSETPLKYLTNKLLRRN</sequence>
<dbReference type="GO" id="GO:0140359">
    <property type="term" value="F:ABC-type transporter activity"/>
    <property type="evidence" value="ECO:0007669"/>
    <property type="project" value="InterPro"/>
</dbReference>
<evidence type="ECO:0000313" key="8">
    <source>
        <dbReference type="Proteomes" id="UP000466799"/>
    </source>
</evidence>
<dbReference type="GO" id="GO:0016020">
    <property type="term" value="C:membrane"/>
    <property type="evidence" value="ECO:0007669"/>
    <property type="project" value="UniProtKB-SubCell"/>
</dbReference>
<keyword evidence="4 5" id="KW-0472">Membrane</keyword>
<feature type="transmembrane region" description="Helical" evidence="5">
    <location>
        <begin position="204"/>
        <end position="229"/>
    </location>
</feature>
<feature type="transmembrane region" description="Helical" evidence="5">
    <location>
        <begin position="249"/>
        <end position="274"/>
    </location>
</feature>
<evidence type="ECO:0000256" key="5">
    <source>
        <dbReference type="SAM" id="Phobius"/>
    </source>
</evidence>
<evidence type="ECO:0000256" key="2">
    <source>
        <dbReference type="ARBA" id="ARBA00022692"/>
    </source>
</evidence>
<keyword evidence="3 5" id="KW-1133">Transmembrane helix</keyword>
<proteinExistence type="predicted"/>
<dbReference type="Pfam" id="PF12698">
    <property type="entry name" value="ABC2_membrane_3"/>
    <property type="match status" value="1"/>
</dbReference>
<evidence type="ECO:0000256" key="1">
    <source>
        <dbReference type="ARBA" id="ARBA00004141"/>
    </source>
</evidence>
<dbReference type="AlphaFoldDB" id="A0A843R0I2"/>
<dbReference type="InterPro" id="IPR013525">
    <property type="entry name" value="ABC2_TM"/>
</dbReference>
<evidence type="ECO:0000313" key="7">
    <source>
        <dbReference type="EMBL" id="MPQ35528.1"/>
    </source>
</evidence>
<feature type="transmembrane region" description="Helical" evidence="5">
    <location>
        <begin position="340"/>
        <end position="359"/>
    </location>
</feature>
<organism evidence="7 8">
    <name type="scientific">Limosilactobacillus fermentum</name>
    <name type="common">Lactobacillus fermentum</name>
    <dbReference type="NCBI Taxonomy" id="1613"/>
    <lineage>
        <taxon>Bacteria</taxon>
        <taxon>Bacillati</taxon>
        <taxon>Bacillota</taxon>
        <taxon>Bacilli</taxon>
        <taxon>Lactobacillales</taxon>
        <taxon>Lactobacillaceae</taxon>
        <taxon>Limosilactobacillus</taxon>
    </lineage>
</organism>
<feature type="transmembrane region" description="Helical" evidence="5">
    <location>
        <begin position="286"/>
        <end position="304"/>
    </location>
</feature>
<dbReference type="EMBL" id="WHJL01000062">
    <property type="protein sequence ID" value="MPQ35528.1"/>
    <property type="molecule type" value="Genomic_DNA"/>
</dbReference>
<gene>
    <name evidence="7" type="ORF">GC247_06455</name>
</gene>
<reference evidence="7 8" key="1">
    <citation type="submission" date="2019-10" db="EMBL/GenBank/DDBJ databases">
        <title>Genome Sequencing and assembly of Lactobacillus fermentum I2, a lactic acid bacteria.</title>
        <authorList>
            <person name="Lopes L.S."/>
            <person name="Persinoti G.F."/>
            <person name="Riano-Pachon D.M."/>
            <person name="Labate C.A."/>
        </authorList>
    </citation>
    <scope>NUCLEOTIDE SEQUENCE [LARGE SCALE GENOMIC DNA]</scope>
    <source>
        <strain evidence="7 8">I2</strain>
    </source>
</reference>
<evidence type="ECO:0000259" key="6">
    <source>
        <dbReference type="Pfam" id="PF12698"/>
    </source>
</evidence>
<protein>
    <recommendedName>
        <fullName evidence="6">ABC-2 type transporter transmembrane domain-containing protein</fullName>
    </recommendedName>
</protein>
<feature type="transmembrane region" description="Helical" evidence="5">
    <location>
        <begin position="158"/>
        <end position="176"/>
    </location>
</feature>
<feature type="domain" description="ABC-2 type transporter transmembrane" evidence="6">
    <location>
        <begin position="1"/>
        <end position="359"/>
    </location>
</feature>
<name>A0A843R0I2_LIMFE</name>
<dbReference type="Proteomes" id="UP000466799">
    <property type="component" value="Unassembled WGS sequence"/>
</dbReference>
<comment type="subcellular location">
    <subcellularLocation>
        <location evidence="1">Membrane</location>
        <topology evidence="1">Multi-pass membrane protein</topology>
    </subcellularLocation>
</comment>
<keyword evidence="2 5" id="KW-0812">Transmembrane</keyword>